<protein>
    <submittedName>
        <fullName evidence="1">Trichodiene oxygenase</fullName>
    </submittedName>
</protein>
<proteinExistence type="predicted"/>
<keyword evidence="2" id="KW-1185">Reference proteome</keyword>
<evidence type="ECO:0000313" key="1">
    <source>
        <dbReference type="EMBL" id="KID85363.1"/>
    </source>
</evidence>
<gene>
    <name evidence="1" type="ORF">MGU_07419</name>
</gene>
<organism evidence="1 2">
    <name type="scientific">Metarhizium guizhouense (strain ARSEF 977)</name>
    <dbReference type="NCBI Taxonomy" id="1276136"/>
    <lineage>
        <taxon>Eukaryota</taxon>
        <taxon>Fungi</taxon>
        <taxon>Dikarya</taxon>
        <taxon>Ascomycota</taxon>
        <taxon>Pezizomycotina</taxon>
        <taxon>Sordariomycetes</taxon>
        <taxon>Hypocreomycetidae</taxon>
        <taxon>Hypocreales</taxon>
        <taxon>Clavicipitaceae</taxon>
        <taxon>Metarhizium</taxon>
    </lineage>
</organism>
<dbReference type="EMBL" id="AZNH01000031">
    <property type="protein sequence ID" value="KID85363.1"/>
    <property type="molecule type" value="Genomic_DNA"/>
</dbReference>
<dbReference type="Proteomes" id="UP000031192">
    <property type="component" value="Unassembled WGS sequence"/>
</dbReference>
<dbReference type="HOGENOM" id="CLU_2812953_0_0_1"/>
<reference evidence="1 2" key="1">
    <citation type="journal article" date="2014" name="Proc. Natl. Acad. Sci. U.S.A.">
        <title>Trajectory and genomic determinants of fungal-pathogen speciation and host adaptation.</title>
        <authorList>
            <person name="Hu X."/>
            <person name="Xiao G."/>
            <person name="Zheng P."/>
            <person name="Shang Y."/>
            <person name="Su Y."/>
            <person name="Zhang X."/>
            <person name="Liu X."/>
            <person name="Zhan S."/>
            <person name="St Leger R.J."/>
            <person name="Wang C."/>
        </authorList>
    </citation>
    <scope>NUCLEOTIDE SEQUENCE [LARGE SCALE GENOMIC DNA]</scope>
    <source>
        <strain evidence="1 2">ARSEF 977</strain>
    </source>
</reference>
<accession>A0A0B4GRT7</accession>
<sequence length="67" mass="7799">MAYTELYLTIATLVSTFDMELYDTTIDHVRIHHIRTVGYPSKCKNMDNPRGEITVKVKRKIRAESVQ</sequence>
<comment type="caution">
    <text evidence="1">The sequence shown here is derived from an EMBL/GenBank/DDBJ whole genome shotgun (WGS) entry which is preliminary data.</text>
</comment>
<name>A0A0B4GRT7_METGA</name>
<evidence type="ECO:0000313" key="2">
    <source>
        <dbReference type="Proteomes" id="UP000031192"/>
    </source>
</evidence>
<dbReference type="AlphaFoldDB" id="A0A0B4GRT7"/>